<accession>K1SF51</accession>
<dbReference type="Gene3D" id="1.10.3910.10">
    <property type="entry name" value="SP0561-like"/>
    <property type="match status" value="1"/>
</dbReference>
<dbReference type="AlphaFoldDB" id="K1SF51"/>
<evidence type="ECO:0000313" key="2">
    <source>
        <dbReference type="EMBL" id="EKC52285.1"/>
    </source>
</evidence>
<dbReference type="NCBIfam" id="TIGR03980">
    <property type="entry name" value="prismane_assoc"/>
    <property type="match status" value="1"/>
</dbReference>
<dbReference type="SUPFAM" id="SSF140683">
    <property type="entry name" value="SP0561-like"/>
    <property type="match status" value="1"/>
</dbReference>
<dbReference type="InterPro" id="IPR015077">
    <property type="entry name" value="DUF1858"/>
</dbReference>
<gene>
    <name evidence="2" type="ORF">OBE_13167</name>
</gene>
<dbReference type="Pfam" id="PF08984">
    <property type="entry name" value="DUF1858"/>
    <property type="match status" value="1"/>
</dbReference>
<sequence>MTEINKDMTIGDILDAERDTAPFFLEMGMHCLGCPASRGETVEQACMVHGVDPDVLVENINEFLKGKNN</sequence>
<dbReference type="PANTHER" id="PTHR39341">
    <property type="entry name" value="BSL7085 PROTEIN"/>
    <property type="match status" value="1"/>
</dbReference>
<dbReference type="InterPro" id="IPR038062">
    <property type="entry name" value="ScdA-like_N_sf"/>
</dbReference>
<dbReference type="InterPro" id="IPR023883">
    <property type="entry name" value="CHP03980_redox-disulphide"/>
</dbReference>
<dbReference type="EMBL" id="AJWZ01009095">
    <property type="protein sequence ID" value="EKC52285.1"/>
    <property type="molecule type" value="Genomic_DNA"/>
</dbReference>
<feature type="domain" description="DUF1858" evidence="1">
    <location>
        <begin position="4"/>
        <end position="57"/>
    </location>
</feature>
<reference evidence="2" key="1">
    <citation type="journal article" date="2013" name="Environ. Microbiol.">
        <title>Microbiota from the distal guts of lean and obese adolescents exhibit partial functional redundancy besides clear differences in community structure.</title>
        <authorList>
            <person name="Ferrer M."/>
            <person name="Ruiz A."/>
            <person name="Lanza F."/>
            <person name="Haange S.B."/>
            <person name="Oberbach A."/>
            <person name="Till H."/>
            <person name="Bargiela R."/>
            <person name="Campoy C."/>
            <person name="Segura M.T."/>
            <person name="Richter M."/>
            <person name="von Bergen M."/>
            <person name="Seifert J."/>
            <person name="Suarez A."/>
        </authorList>
    </citation>
    <scope>NUCLEOTIDE SEQUENCE</scope>
</reference>
<organism evidence="2">
    <name type="scientific">human gut metagenome</name>
    <dbReference type="NCBI Taxonomy" id="408170"/>
    <lineage>
        <taxon>unclassified sequences</taxon>
        <taxon>metagenomes</taxon>
        <taxon>organismal metagenomes</taxon>
    </lineage>
</organism>
<protein>
    <recommendedName>
        <fullName evidence="1">DUF1858 domain-containing protein</fullName>
    </recommendedName>
</protein>
<name>K1SF51_9ZZZZ</name>
<evidence type="ECO:0000259" key="1">
    <source>
        <dbReference type="Pfam" id="PF08984"/>
    </source>
</evidence>
<dbReference type="PANTHER" id="PTHR39341:SF1">
    <property type="entry name" value="DUF1858 DOMAIN-CONTAINING PROTEIN"/>
    <property type="match status" value="1"/>
</dbReference>
<comment type="caution">
    <text evidence="2">The sequence shown here is derived from an EMBL/GenBank/DDBJ whole genome shotgun (WGS) entry which is preliminary data.</text>
</comment>
<proteinExistence type="predicted"/>